<feature type="chain" id="PRO_5003052052" description="Lipoprotein" evidence="2">
    <location>
        <begin position="23"/>
        <end position="202"/>
    </location>
</feature>
<gene>
    <name evidence="3" type="ordered locus">MAGa6360</name>
</gene>
<feature type="compositionally biased region" description="Basic and acidic residues" evidence="1">
    <location>
        <begin position="136"/>
        <end position="153"/>
    </location>
</feature>
<protein>
    <recommendedName>
        <fullName evidence="5">Lipoprotein</fullName>
    </recommendedName>
</protein>
<proteinExistence type="predicted"/>
<feature type="region of interest" description="Disordered" evidence="1">
    <location>
        <begin position="133"/>
        <end position="169"/>
    </location>
</feature>
<sequence length="202" mass="22257">MKRKLILIGGGLAFASSFSMIAASCDGKTKEAEKEIKEPVKKETEQHKTESALNEAPKKETAKKIETTDDVSLKASSEKITMSDSNSALSTSANNVTALTNTKDSNDDLEAVRASNYIYDVWARDIYKYQPTEKTPVAKDPNKEQEEKAEKSAKLNLVSRDNKTLEENQKGNTLVTDWLKNTTGKGYGVGRVGRQPVTSYTN</sequence>
<dbReference type="RefSeq" id="WP_013022192.1">
    <property type="nucleotide sequence ID" value="NC_013948.1"/>
</dbReference>
<feature type="signal peptide" evidence="2">
    <location>
        <begin position="1"/>
        <end position="22"/>
    </location>
</feature>
<dbReference type="EMBL" id="FP671138">
    <property type="protein sequence ID" value="CBH40842.1"/>
    <property type="molecule type" value="Genomic_DNA"/>
</dbReference>
<name>D3VR95_MYCAA</name>
<dbReference type="AlphaFoldDB" id="D3VR95"/>
<dbReference type="Proteomes" id="UP000006902">
    <property type="component" value="Chromosome"/>
</dbReference>
<organism evidence="3 4">
    <name type="scientific">Mycoplasmopsis agalactiae</name>
    <name type="common">Mycoplasma agalactiae</name>
    <dbReference type="NCBI Taxonomy" id="2110"/>
    <lineage>
        <taxon>Bacteria</taxon>
        <taxon>Bacillati</taxon>
        <taxon>Mycoplasmatota</taxon>
        <taxon>Mycoplasmoidales</taxon>
        <taxon>Metamycoplasmataceae</taxon>
        <taxon>Mycoplasmopsis</taxon>
    </lineage>
</organism>
<evidence type="ECO:0000256" key="2">
    <source>
        <dbReference type="SAM" id="SignalP"/>
    </source>
</evidence>
<dbReference type="PROSITE" id="PS51257">
    <property type="entry name" value="PROKAR_LIPOPROTEIN"/>
    <property type="match status" value="1"/>
</dbReference>
<evidence type="ECO:0008006" key="5">
    <source>
        <dbReference type="Google" id="ProtNLM"/>
    </source>
</evidence>
<accession>D3VR95</accession>
<reference evidence="4" key="1">
    <citation type="journal article" date="2010" name="BMC Genomics">
        <title>Comparative genomic and proteomic analyses of two Mycoplasma agalactiae strains: clues to the macro- and micro-events that are shaping mycoplasma diversity.</title>
        <authorList>
            <person name="Nouvel L.X."/>
            <person name="Sirand-Pugnet P."/>
            <person name="Marenda M.S."/>
            <person name="Sagne E."/>
            <person name="Barbe V."/>
            <person name="Mangenot S."/>
            <person name="Schenowitz C."/>
            <person name="Jacob D."/>
            <person name="Barre A."/>
            <person name="Claverol S."/>
            <person name="Blanchard A."/>
            <person name="Citti C."/>
        </authorList>
    </citation>
    <scope>NUCLEOTIDE SEQUENCE [LARGE SCALE GENOMIC DNA]</scope>
    <source>
        <strain evidence="4">5632</strain>
    </source>
</reference>
<feature type="region of interest" description="Disordered" evidence="1">
    <location>
        <begin position="32"/>
        <end position="67"/>
    </location>
</feature>
<dbReference type="KEGG" id="mal:MAGa6360"/>
<evidence type="ECO:0000313" key="4">
    <source>
        <dbReference type="Proteomes" id="UP000006902"/>
    </source>
</evidence>
<keyword evidence="2" id="KW-0732">Signal</keyword>
<feature type="compositionally biased region" description="Basic and acidic residues" evidence="1">
    <location>
        <begin position="160"/>
        <end position="169"/>
    </location>
</feature>
<evidence type="ECO:0000256" key="1">
    <source>
        <dbReference type="SAM" id="MobiDB-lite"/>
    </source>
</evidence>
<evidence type="ECO:0000313" key="3">
    <source>
        <dbReference type="EMBL" id="CBH40842.1"/>
    </source>
</evidence>